<sequence length="342" mass="37658">MDSSHFSRKSVHPLSSLSILNQLRHLDFQSPSNPFLSAEALSCNCQSAVPFSKHLRGYDFIGARRIAHPTSEEDRILYVDLPVIAWNSSKIAWNSSKSGSGRDWMEAACSDNSVCEDIGSASNLPSFNCKESNTEDQQYACSNMKDTAEIEIQEECNYCSESKEDSFIDEVVEVPANGVHLQDSHALFSEIAATSDEDDLANSMEISTSMESGLSVSFDGSVEKCLSKSVTFASSELQLSHSFCDEEIPAPRTYKRSISPPAPSNLVSAMKGGRAENGIALRSALHVKWAPDVYDPPTTSSMPPQSTKQSKNHPFKLKSKKKDKHKQKHPKGKKKKHVKGHT</sequence>
<accession>A0ABD0VVP8</accession>
<evidence type="ECO:0000313" key="3">
    <source>
        <dbReference type="Proteomes" id="UP001552299"/>
    </source>
</evidence>
<feature type="compositionally biased region" description="Basic residues" evidence="1">
    <location>
        <begin position="310"/>
        <end position="342"/>
    </location>
</feature>
<dbReference type="Proteomes" id="UP001552299">
    <property type="component" value="Unassembled WGS sequence"/>
</dbReference>
<feature type="region of interest" description="Disordered" evidence="1">
    <location>
        <begin position="294"/>
        <end position="342"/>
    </location>
</feature>
<reference evidence="2 3" key="1">
    <citation type="journal article" date="2024" name="Plant Biotechnol. J.">
        <title>Dendrobium thyrsiflorum genome and its molecular insights into genes involved in important horticultural traits.</title>
        <authorList>
            <person name="Chen B."/>
            <person name="Wang J.Y."/>
            <person name="Zheng P.J."/>
            <person name="Li K.L."/>
            <person name="Liang Y.M."/>
            <person name="Chen X.F."/>
            <person name="Zhang C."/>
            <person name="Zhao X."/>
            <person name="He X."/>
            <person name="Zhang G.Q."/>
            <person name="Liu Z.J."/>
            <person name="Xu Q."/>
        </authorList>
    </citation>
    <scope>NUCLEOTIDE SEQUENCE [LARGE SCALE GENOMIC DNA]</scope>
    <source>
        <strain evidence="2">GZMU011</strain>
    </source>
</reference>
<dbReference type="PANTHER" id="PTHR34952:SF2">
    <property type="entry name" value="OS05G0113500 PROTEIN"/>
    <property type="match status" value="1"/>
</dbReference>
<keyword evidence="3" id="KW-1185">Reference proteome</keyword>
<dbReference type="PANTHER" id="PTHR34952">
    <property type="entry name" value="OS05G0113500 PROTEIN"/>
    <property type="match status" value="1"/>
</dbReference>
<proteinExistence type="predicted"/>
<feature type="compositionally biased region" description="Low complexity" evidence="1">
    <location>
        <begin position="296"/>
        <end position="309"/>
    </location>
</feature>
<name>A0ABD0VVP8_DENTH</name>
<gene>
    <name evidence="2" type="ORF">M5K25_001106</name>
</gene>
<evidence type="ECO:0000313" key="2">
    <source>
        <dbReference type="EMBL" id="KAL0929162.1"/>
    </source>
</evidence>
<evidence type="ECO:0000256" key="1">
    <source>
        <dbReference type="SAM" id="MobiDB-lite"/>
    </source>
</evidence>
<dbReference type="EMBL" id="JANQDX010000001">
    <property type="protein sequence ID" value="KAL0929162.1"/>
    <property type="molecule type" value="Genomic_DNA"/>
</dbReference>
<dbReference type="AlphaFoldDB" id="A0ABD0VVP8"/>
<comment type="caution">
    <text evidence="2">The sequence shown here is derived from an EMBL/GenBank/DDBJ whole genome shotgun (WGS) entry which is preliminary data.</text>
</comment>
<protein>
    <submittedName>
        <fullName evidence="2">Uncharacterized protein</fullName>
    </submittedName>
</protein>
<organism evidence="2 3">
    <name type="scientific">Dendrobium thyrsiflorum</name>
    <name type="common">Pinecone-like raceme dendrobium</name>
    <name type="synonym">Orchid</name>
    <dbReference type="NCBI Taxonomy" id="117978"/>
    <lineage>
        <taxon>Eukaryota</taxon>
        <taxon>Viridiplantae</taxon>
        <taxon>Streptophyta</taxon>
        <taxon>Embryophyta</taxon>
        <taxon>Tracheophyta</taxon>
        <taxon>Spermatophyta</taxon>
        <taxon>Magnoliopsida</taxon>
        <taxon>Liliopsida</taxon>
        <taxon>Asparagales</taxon>
        <taxon>Orchidaceae</taxon>
        <taxon>Epidendroideae</taxon>
        <taxon>Malaxideae</taxon>
        <taxon>Dendrobiinae</taxon>
        <taxon>Dendrobium</taxon>
    </lineage>
</organism>